<proteinExistence type="predicted"/>
<feature type="compositionally biased region" description="Basic and acidic residues" evidence="1">
    <location>
        <begin position="191"/>
        <end position="205"/>
    </location>
</feature>
<reference evidence="2" key="1">
    <citation type="submission" date="2023-10" db="EMBL/GenBank/DDBJ databases">
        <authorList>
            <person name="Chen Y."/>
            <person name="Shah S."/>
            <person name="Dougan E. K."/>
            <person name="Thang M."/>
            <person name="Chan C."/>
        </authorList>
    </citation>
    <scope>NUCLEOTIDE SEQUENCE [LARGE SCALE GENOMIC DNA]</scope>
</reference>
<dbReference type="EMBL" id="CAUYUJ010014847">
    <property type="protein sequence ID" value="CAK0846788.1"/>
    <property type="molecule type" value="Genomic_DNA"/>
</dbReference>
<protein>
    <recommendedName>
        <fullName evidence="4">Cilia- and flagella-associated protein 157</fullName>
    </recommendedName>
</protein>
<evidence type="ECO:0000313" key="3">
    <source>
        <dbReference type="Proteomes" id="UP001189429"/>
    </source>
</evidence>
<feature type="region of interest" description="Disordered" evidence="1">
    <location>
        <begin position="176"/>
        <end position="217"/>
    </location>
</feature>
<feature type="compositionally biased region" description="Basic and acidic residues" evidence="1">
    <location>
        <begin position="99"/>
        <end position="108"/>
    </location>
</feature>
<gene>
    <name evidence="2" type="ORF">PCOR1329_LOCUS40196</name>
</gene>
<feature type="region of interest" description="Disordered" evidence="1">
    <location>
        <begin position="79"/>
        <end position="108"/>
    </location>
</feature>
<accession>A0ABN9TM34</accession>
<evidence type="ECO:0008006" key="4">
    <source>
        <dbReference type="Google" id="ProtNLM"/>
    </source>
</evidence>
<organism evidence="2 3">
    <name type="scientific">Prorocentrum cordatum</name>
    <dbReference type="NCBI Taxonomy" id="2364126"/>
    <lineage>
        <taxon>Eukaryota</taxon>
        <taxon>Sar</taxon>
        <taxon>Alveolata</taxon>
        <taxon>Dinophyceae</taxon>
        <taxon>Prorocentrales</taxon>
        <taxon>Prorocentraceae</taxon>
        <taxon>Prorocentrum</taxon>
    </lineage>
</organism>
<sequence>AKAKTSAAQARYDARSVARPVDREALERASAELAEQKALLRQLEQELKKSKASEASLEERLLEQQEGCDAEAEVMQAEAEAARRAAEARQRELTASLEGRGEEVSRAEARQRQLEALLESKEGKEREMEALLERKGRELAEAERSAAEAERARAAADARYGGMLAMLKVVGDRAQEATGGEPLPDLAAQREAAREATRANERAAAEAEEDSDMGPCGGRVAQMRASLDSEMLEDRGALLEAAKARVKTLNKALRGIAKDTGAYDAGNLFGFLDSRSGEELVQDILTRVDALKKKGRQ</sequence>
<name>A0ABN9TM34_9DINO</name>
<keyword evidence="3" id="KW-1185">Reference proteome</keyword>
<evidence type="ECO:0000256" key="1">
    <source>
        <dbReference type="SAM" id="MobiDB-lite"/>
    </source>
</evidence>
<feature type="non-terminal residue" evidence="2">
    <location>
        <position position="1"/>
    </location>
</feature>
<evidence type="ECO:0000313" key="2">
    <source>
        <dbReference type="EMBL" id="CAK0846788.1"/>
    </source>
</evidence>
<comment type="caution">
    <text evidence="2">The sequence shown here is derived from an EMBL/GenBank/DDBJ whole genome shotgun (WGS) entry which is preliminary data.</text>
</comment>
<dbReference type="Proteomes" id="UP001189429">
    <property type="component" value="Unassembled WGS sequence"/>
</dbReference>
<feature type="compositionally biased region" description="Basic and acidic residues" evidence="1">
    <location>
        <begin position="80"/>
        <end position="92"/>
    </location>
</feature>